<evidence type="ECO:0000313" key="1">
    <source>
        <dbReference type="EMBL" id="CRZ91249.1"/>
    </source>
</evidence>
<sequence>MPHMVYTLIASKIPFLASCWSGVMNNFSGYGDDRFGGGSSEV</sequence>
<dbReference type="AlphaFoldDB" id="A0A655P2N6"/>
<gene>
    <name evidence="1" type="ORF">ERS013165_00478</name>
</gene>
<evidence type="ECO:0000313" key="2">
    <source>
        <dbReference type="Proteomes" id="UP000044806"/>
    </source>
</evidence>
<accession>A0A655P2N6</accession>
<organism evidence="1 2">
    <name type="scientific">Vibrio cholerae</name>
    <dbReference type="NCBI Taxonomy" id="666"/>
    <lineage>
        <taxon>Bacteria</taxon>
        <taxon>Pseudomonadati</taxon>
        <taxon>Pseudomonadota</taxon>
        <taxon>Gammaproteobacteria</taxon>
        <taxon>Vibrionales</taxon>
        <taxon>Vibrionaceae</taxon>
        <taxon>Vibrio</taxon>
    </lineage>
</organism>
<name>A0A655P2N6_VIBCL</name>
<reference evidence="1 2" key="1">
    <citation type="submission" date="2015-07" db="EMBL/GenBank/DDBJ databases">
        <authorList>
            <consortium name="Pathogen Informatics"/>
        </authorList>
    </citation>
    <scope>NUCLEOTIDE SEQUENCE [LARGE SCALE GENOMIC DNA]</scope>
    <source>
        <strain evidence="1 2">A51</strain>
    </source>
</reference>
<protein>
    <submittedName>
        <fullName evidence="1">Uncharacterized protein</fullName>
    </submittedName>
</protein>
<dbReference type="EMBL" id="CWOW01000002">
    <property type="protein sequence ID" value="CRZ91249.1"/>
    <property type="molecule type" value="Genomic_DNA"/>
</dbReference>
<proteinExistence type="predicted"/>
<dbReference type="Proteomes" id="UP000044806">
    <property type="component" value="Unassembled WGS sequence"/>
</dbReference>